<evidence type="ECO:0000256" key="1">
    <source>
        <dbReference type="ARBA" id="ARBA00008857"/>
    </source>
</evidence>
<dbReference type="SUPFAM" id="SSF56349">
    <property type="entry name" value="DNA breaking-rejoining enzymes"/>
    <property type="match status" value="1"/>
</dbReference>
<keyword evidence="3 5" id="KW-0238">DNA-binding</keyword>
<dbReference type="PROSITE" id="PS51900">
    <property type="entry name" value="CB"/>
    <property type="match status" value="1"/>
</dbReference>
<dbReference type="OrthoDB" id="7064909at2"/>
<proteinExistence type="inferred from homology"/>
<name>A0A5E6YNF8_PSEFL</name>
<comment type="similarity">
    <text evidence="1">Belongs to the 'phage' integrase family.</text>
</comment>
<keyword evidence="2" id="KW-0229">DNA integration</keyword>
<reference evidence="8 9" key="1">
    <citation type="submission" date="2019-09" db="EMBL/GenBank/DDBJ databases">
        <authorList>
            <person name="Chandra G."/>
            <person name="Truman W A."/>
        </authorList>
    </citation>
    <scope>NUCLEOTIDE SEQUENCE [LARGE SCALE GENOMIC DNA]</scope>
    <source>
        <strain evidence="8">PS685</strain>
    </source>
</reference>
<dbReference type="PANTHER" id="PTHR30349:SF64">
    <property type="entry name" value="PROPHAGE INTEGRASE INTD-RELATED"/>
    <property type="match status" value="1"/>
</dbReference>
<dbReference type="RefSeq" id="WP_150628652.1">
    <property type="nucleotide sequence ID" value="NZ_CABVHO010000014.1"/>
</dbReference>
<evidence type="ECO:0000259" key="7">
    <source>
        <dbReference type="PROSITE" id="PS51900"/>
    </source>
</evidence>
<evidence type="ECO:0000313" key="8">
    <source>
        <dbReference type="EMBL" id="VVN55420.1"/>
    </source>
</evidence>
<dbReference type="EMBL" id="CABVHO010000014">
    <property type="protein sequence ID" value="VVN55420.1"/>
    <property type="molecule type" value="Genomic_DNA"/>
</dbReference>
<feature type="domain" description="Tyr recombinase" evidence="6">
    <location>
        <begin position="110"/>
        <end position="306"/>
    </location>
</feature>
<dbReference type="GO" id="GO:0003677">
    <property type="term" value="F:DNA binding"/>
    <property type="evidence" value="ECO:0007669"/>
    <property type="project" value="UniProtKB-UniRule"/>
</dbReference>
<dbReference type="InterPro" id="IPR013762">
    <property type="entry name" value="Integrase-like_cat_sf"/>
</dbReference>
<evidence type="ECO:0000256" key="5">
    <source>
        <dbReference type="PROSITE-ProRule" id="PRU01248"/>
    </source>
</evidence>
<evidence type="ECO:0000256" key="4">
    <source>
        <dbReference type="ARBA" id="ARBA00023172"/>
    </source>
</evidence>
<keyword evidence="4" id="KW-0233">DNA recombination</keyword>
<protein>
    <submittedName>
        <fullName evidence="8">Tyrosine recombinase XerC</fullName>
    </submittedName>
</protein>
<accession>A0A5E6YNF8</accession>
<dbReference type="Proteomes" id="UP000326437">
    <property type="component" value="Unassembled WGS sequence"/>
</dbReference>
<dbReference type="PROSITE" id="PS51898">
    <property type="entry name" value="TYR_RECOMBINASE"/>
    <property type="match status" value="1"/>
</dbReference>
<dbReference type="InterPro" id="IPR002104">
    <property type="entry name" value="Integrase_catalytic"/>
</dbReference>
<evidence type="ECO:0000313" key="9">
    <source>
        <dbReference type="Proteomes" id="UP000326437"/>
    </source>
</evidence>
<dbReference type="InterPro" id="IPR010998">
    <property type="entry name" value="Integrase_recombinase_N"/>
</dbReference>
<dbReference type="InterPro" id="IPR011010">
    <property type="entry name" value="DNA_brk_join_enz"/>
</dbReference>
<evidence type="ECO:0000256" key="3">
    <source>
        <dbReference type="ARBA" id="ARBA00023125"/>
    </source>
</evidence>
<dbReference type="GO" id="GO:0006310">
    <property type="term" value="P:DNA recombination"/>
    <property type="evidence" value="ECO:0007669"/>
    <property type="project" value="UniProtKB-KW"/>
</dbReference>
<dbReference type="Gene3D" id="1.10.443.10">
    <property type="entry name" value="Intergrase catalytic core"/>
    <property type="match status" value="1"/>
</dbReference>
<dbReference type="Pfam" id="PF00589">
    <property type="entry name" value="Phage_integrase"/>
    <property type="match status" value="1"/>
</dbReference>
<organism evidence="8 9">
    <name type="scientific">Pseudomonas fluorescens</name>
    <dbReference type="NCBI Taxonomy" id="294"/>
    <lineage>
        <taxon>Bacteria</taxon>
        <taxon>Pseudomonadati</taxon>
        <taxon>Pseudomonadota</taxon>
        <taxon>Gammaproteobacteria</taxon>
        <taxon>Pseudomonadales</taxon>
        <taxon>Pseudomonadaceae</taxon>
        <taxon>Pseudomonas</taxon>
    </lineage>
</organism>
<evidence type="ECO:0000259" key="6">
    <source>
        <dbReference type="PROSITE" id="PS51898"/>
    </source>
</evidence>
<evidence type="ECO:0000256" key="2">
    <source>
        <dbReference type="ARBA" id="ARBA00022908"/>
    </source>
</evidence>
<sequence>MNTPLELTQDYIFTHDLREASGKIYLASTRALLRHFGHSVSVKDIDHRSILGWRRKVLAEGLTKQSWNTYSNHLRSVWGYAIEQGTLTHCVINPFKKTTVNPPRRASKTIDRNAIRTAREWLKSLVIEEYFTNERSKITPAWFWLTVYEMFYYSGIRINALLNLRYRNIDWGNRLIQVQADTEKTHREFFIPIPAGLEPHIRRLLDAADEIGFGPNDQIFNVNRFSSHYRSKVMNIDQVEGMYRKLIEKMGVRMTPHRFRHTLATDLMRQPERNIHLTKSLLNHSNIATTLSYIETDYDHMRTVLHERSLIQGAVALERRVDEQRPMATLVELPAAVAELEPAQDCPPPCEATLTAFTQVKKVEKIQAASPPPLLPAEPSSTSKLLTQVTSLASERYTLEQAILPVGTGLSHELTWDGPGTWWQELGLPPASMDEGTEPSLLLTLMISQVGGMKIHNWG</sequence>
<feature type="domain" description="Core-binding (CB)" evidence="7">
    <location>
        <begin position="2"/>
        <end position="82"/>
    </location>
</feature>
<dbReference type="InterPro" id="IPR044068">
    <property type="entry name" value="CB"/>
</dbReference>
<dbReference type="GO" id="GO:0015074">
    <property type="term" value="P:DNA integration"/>
    <property type="evidence" value="ECO:0007669"/>
    <property type="project" value="UniProtKB-KW"/>
</dbReference>
<gene>
    <name evidence="8" type="primary">xerC_4</name>
    <name evidence="8" type="ORF">PS685_01859</name>
</gene>
<dbReference type="Gene3D" id="1.10.150.130">
    <property type="match status" value="1"/>
</dbReference>
<dbReference type="AlphaFoldDB" id="A0A5E6YNF8"/>
<dbReference type="CDD" id="cd00397">
    <property type="entry name" value="DNA_BRE_C"/>
    <property type="match status" value="1"/>
</dbReference>
<dbReference type="InterPro" id="IPR050090">
    <property type="entry name" value="Tyrosine_recombinase_XerCD"/>
</dbReference>
<dbReference type="PANTHER" id="PTHR30349">
    <property type="entry name" value="PHAGE INTEGRASE-RELATED"/>
    <property type="match status" value="1"/>
</dbReference>